<keyword evidence="5" id="KW-1185">Reference proteome</keyword>
<evidence type="ECO:0000256" key="1">
    <source>
        <dbReference type="ARBA" id="ARBA00010790"/>
    </source>
</evidence>
<protein>
    <recommendedName>
        <fullName evidence="3">Glucose-methanol-choline oxidoreductase N-terminal domain-containing protein</fullName>
    </recommendedName>
</protein>
<dbReference type="InterPro" id="IPR000172">
    <property type="entry name" value="GMC_OxRdtase_N"/>
</dbReference>
<accession>A0A423V7U2</accession>
<dbReference type="InterPro" id="IPR012132">
    <property type="entry name" value="GMC_OxRdtase"/>
</dbReference>
<dbReference type="Gene3D" id="3.30.560.10">
    <property type="entry name" value="Glucose Oxidase, domain 3"/>
    <property type="match status" value="1"/>
</dbReference>
<evidence type="ECO:0000313" key="5">
    <source>
        <dbReference type="Proteomes" id="UP000283895"/>
    </source>
</evidence>
<dbReference type="PANTHER" id="PTHR11552">
    <property type="entry name" value="GLUCOSE-METHANOL-CHOLINE GMC OXIDOREDUCTASE"/>
    <property type="match status" value="1"/>
</dbReference>
<gene>
    <name evidence="4" type="ORF">VMCG_10805</name>
</gene>
<reference evidence="4 5" key="1">
    <citation type="submission" date="2015-09" db="EMBL/GenBank/DDBJ databases">
        <title>Host preference determinants of Valsa canker pathogens revealed by comparative genomics.</title>
        <authorList>
            <person name="Yin Z."/>
            <person name="Huang L."/>
        </authorList>
    </citation>
    <scope>NUCLEOTIDE SEQUENCE [LARGE SCALE GENOMIC DNA]</scope>
    <source>
        <strain evidence="4 5">03-1</strain>
    </source>
</reference>
<evidence type="ECO:0000313" key="4">
    <source>
        <dbReference type="EMBL" id="ROV86876.1"/>
    </source>
</evidence>
<dbReference type="EMBL" id="LKEA01000122">
    <property type="protein sequence ID" value="ROV86876.1"/>
    <property type="molecule type" value="Genomic_DNA"/>
</dbReference>
<dbReference type="Proteomes" id="UP000283895">
    <property type="component" value="Unassembled WGS sequence"/>
</dbReference>
<dbReference type="SUPFAM" id="SSF51905">
    <property type="entry name" value="FAD/NAD(P)-binding domain"/>
    <property type="match status" value="1"/>
</dbReference>
<evidence type="ECO:0000256" key="2">
    <source>
        <dbReference type="SAM" id="MobiDB-lite"/>
    </source>
</evidence>
<dbReference type="OrthoDB" id="269227at2759"/>
<dbReference type="PROSITE" id="PS00624">
    <property type="entry name" value="GMC_OXRED_2"/>
    <property type="match status" value="1"/>
</dbReference>
<dbReference type="GO" id="GO:0016614">
    <property type="term" value="F:oxidoreductase activity, acting on CH-OH group of donors"/>
    <property type="evidence" value="ECO:0007669"/>
    <property type="project" value="InterPro"/>
</dbReference>
<sequence>MSSVTYDVVIIGGGTADLVLANRLTEDPELQVVVHESGEDRGADPNTLTPGAWPLLSNSPADWTFHTAPQNDLGRHIKIPQGRALGGSNAINNFLFTSTSRADVEEWKNLGNKGWGYDAFEQALKRSFTLHKRSVVKGNGPLQLTLAEPEGLREKAWIDGLESVGFPKQDALSGRLGGPIMAPESINLKTKQRSYAANAPSTSEDAIARGVQFNSKGGDSQIINARKEVIISAGAINSPRILELSGIGGADLLEDLGIDVVVDNPHVGENLQNHLFTGLVFEVRDEVDTIDAFFRQEPDAVAVAMQDYGSKGTGPLSTSNMVTMAQLPLPEFHTEDGRKELDQLLNITGPDLDAPRHGDLRRSPGLRGLTNRVRPYDENYDHPILS</sequence>
<name>A0A423V7U2_9PEZI</name>
<organism evidence="4 5">
    <name type="scientific">Cytospora schulzeri</name>
    <dbReference type="NCBI Taxonomy" id="448051"/>
    <lineage>
        <taxon>Eukaryota</taxon>
        <taxon>Fungi</taxon>
        <taxon>Dikarya</taxon>
        <taxon>Ascomycota</taxon>
        <taxon>Pezizomycotina</taxon>
        <taxon>Sordariomycetes</taxon>
        <taxon>Sordariomycetidae</taxon>
        <taxon>Diaporthales</taxon>
        <taxon>Cytosporaceae</taxon>
        <taxon>Cytospora</taxon>
    </lineage>
</organism>
<comment type="similarity">
    <text evidence="1">Belongs to the GMC oxidoreductase family.</text>
</comment>
<dbReference type="Pfam" id="PF00732">
    <property type="entry name" value="GMC_oxred_N"/>
    <property type="match status" value="2"/>
</dbReference>
<dbReference type="AlphaFoldDB" id="A0A423V7U2"/>
<dbReference type="GO" id="GO:0050660">
    <property type="term" value="F:flavin adenine dinucleotide binding"/>
    <property type="evidence" value="ECO:0007669"/>
    <property type="project" value="InterPro"/>
</dbReference>
<feature type="domain" description="Glucose-methanol-choline oxidoreductase N-terminal" evidence="3">
    <location>
        <begin position="234"/>
        <end position="248"/>
    </location>
</feature>
<dbReference type="InterPro" id="IPR036188">
    <property type="entry name" value="FAD/NAD-bd_sf"/>
</dbReference>
<dbReference type="PANTHER" id="PTHR11552:SF210">
    <property type="entry name" value="GLUCOSE-METHANOL-CHOLINE OXIDOREDUCTASE N-TERMINAL DOMAIN-CONTAINING PROTEIN-RELATED"/>
    <property type="match status" value="1"/>
</dbReference>
<feature type="compositionally biased region" description="Basic and acidic residues" evidence="2">
    <location>
        <begin position="353"/>
        <end position="362"/>
    </location>
</feature>
<proteinExistence type="inferred from homology"/>
<dbReference type="STRING" id="356882.A0A423V7U2"/>
<feature type="compositionally biased region" description="Basic and acidic residues" evidence="2">
    <location>
        <begin position="374"/>
        <end position="386"/>
    </location>
</feature>
<feature type="region of interest" description="Disordered" evidence="2">
    <location>
        <begin position="348"/>
        <end position="386"/>
    </location>
</feature>
<evidence type="ECO:0000259" key="3">
    <source>
        <dbReference type="PROSITE" id="PS00624"/>
    </source>
</evidence>
<dbReference type="Gene3D" id="3.50.50.60">
    <property type="entry name" value="FAD/NAD(P)-binding domain"/>
    <property type="match status" value="1"/>
</dbReference>
<comment type="caution">
    <text evidence="4">The sequence shown here is derived from an EMBL/GenBank/DDBJ whole genome shotgun (WGS) entry which is preliminary data.</text>
</comment>